<dbReference type="GO" id="GO:0055085">
    <property type="term" value="P:transmembrane transport"/>
    <property type="evidence" value="ECO:0007669"/>
    <property type="project" value="InterPro"/>
</dbReference>
<proteinExistence type="inferred from homology"/>
<dbReference type="PROSITE" id="PS52015">
    <property type="entry name" value="TONB_CTD"/>
    <property type="match status" value="1"/>
</dbReference>
<dbReference type="InterPro" id="IPR003538">
    <property type="entry name" value="TonB"/>
</dbReference>
<dbReference type="PRINTS" id="PR01374">
    <property type="entry name" value="TONBPROTEIN"/>
</dbReference>
<dbReference type="InterPro" id="IPR006260">
    <property type="entry name" value="TonB/TolA_C"/>
</dbReference>
<evidence type="ECO:0000256" key="4">
    <source>
        <dbReference type="ARBA" id="ARBA00022475"/>
    </source>
</evidence>
<keyword evidence="5 10" id="KW-0997">Cell inner membrane</keyword>
<keyword evidence="6 10" id="KW-0812">Transmembrane</keyword>
<evidence type="ECO:0000259" key="12">
    <source>
        <dbReference type="PROSITE" id="PS52015"/>
    </source>
</evidence>
<dbReference type="GO" id="GO:0005886">
    <property type="term" value="C:plasma membrane"/>
    <property type="evidence" value="ECO:0007669"/>
    <property type="project" value="UniProtKB-SubCell"/>
</dbReference>
<feature type="region of interest" description="Disordered" evidence="11">
    <location>
        <begin position="38"/>
        <end position="118"/>
    </location>
</feature>
<dbReference type="Pfam" id="PF03544">
    <property type="entry name" value="TonB_C"/>
    <property type="match status" value="1"/>
</dbReference>
<comment type="subcellular location">
    <subcellularLocation>
        <location evidence="1 10">Cell inner membrane</location>
        <topology evidence="1 10">Single-pass membrane protein</topology>
        <orientation evidence="1 10">Periplasmic side</orientation>
    </subcellularLocation>
</comment>
<comment type="similarity">
    <text evidence="2 10">Belongs to the TonB family.</text>
</comment>
<evidence type="ECO:0000256" key="5">
    <source>
        <dbReference type="ARBA" id="ARBA00022519"/>
    </source>
</evidence>
<keyword evidence="7 10" id="KW-0653">Protein transport</keyword>
<evidence type="ECO:0000313" key="13">
    <source>
        <dbReference type="EMBL" id="POF62346.1"/>
    </source>
</evidence>
<dbReference type="AlphaFoldDB" id="A0A2S3W0H6"/>
<feature type="compositionally biased region" description="Pro residues" evidence="11">
    <location>
        <begin position="40"/>
        <end position="49"/>
    </location>
</feature>
<dbReference type="Proteomes" id="UP000237344">
    <property type="component" value="Unassembled WGS sequence"/>
</dbReference>
<keyword evidence="3 10" id="KW-0813">Transport</keyword>
<protein>
    <recommendedName>
        <fullName evidence="10">Protein TonB</fullName>
    </recommendedName>
</protein>
<evidence type="ECO:0000256" key="2">
    <source>
        <dbReference type="ARBA" id="ARBA00006555"/>
    </source>
</evidence>
<comment type="caution">
    <text evidence="13">The sequence shown here is derived from an EMBL/GenBank/DDBJ whole genome shotgun (WGS) entry which is preliminary data.</text>
</comment>
<keyword evidence="4 10" id="KW-1003">Cell membrane</keyword>
<gene>
    <name evidence="13" type="ORF">KMAL_19910</name>
</gene>
<dbReference type="InterPro" id="IPR051045">
    <property type="entry name" value="TonB-dependent_transducer"/>
</dbReference>
<reference evidence="13 14" key="1">
    <citation type="submission" date="2018-01" db="EMBL/GenBank/DDBJ databases">
        <title>Draft Genome Sequence of Komagataeibacter maltaceti LMG 1529, a Vinegar Producing Acetic Acid Bacterium Isolated from Malt Vinegar Brewery Acetifiers.</title>
        <authorList>
            <person name="Zhang Q."/>
            <person name="Hollensteiner J."/>
            <person name="Poehlein A."/>
            <person name="Daniel R."/>
        </authorList>
    </citation>
    <scope>NUCLEOTIDE SEQUENCE [LARGE SCALE GENOMIC DNA]</scope>
    <source>
        <strain evidence="13 14">LMG 1529</strain>
    </source>
</reference>
<keyword evidence="8 10" id="KW-1133">Transmembrane helix</keyword>
<feature type="domain" description="TonB C-terminal" evidence="12">
    <location>
        <begin position="112"/>
        <end position="204"/>
    </location>
</feature>
<evidence type="ECO:0000256" key="11">
    <source>
        <dbReference type="SAM" id="MobiDB-lite"/>
    </source>
</evidence>
<evidence type="ECO:0000256" key="3">
    <source>
        <dbReference type="ARBA" id="ARBA00022448"/>
    </source>
</evidence>
<organism evidence="13 14">
    <name type="scientific">Novacetimonas maltaceti</name>
    <dbReference type="NCBI Taxonomy" id="1203393"/>
    <lineage>
        <taxon>Bacteria</taxon>
        <taxon>Pseudomonadati</taxon>
        <taxon>Pseudomonadota</taxon>
        <taxon>Alphaproteobacteria</taxon>
        <taxon>Acetobacterales</taxon>
        <taxon>Acetobacteraceae</taxon>
        <taxon>Novacetimonas</taxon>
    </lineage>
</organism>
<dbReference type="InterPro" id="IPR037682">
    <property type="entry name" value="TonB_C"/>
</dbReference>
<evidence type="ECO:0000256" key="7">
    <source>
        <dbReference type="ARBA" id="ARBA00022927"/>
    </source>
</evidence>
<dbReference type="PANTHER" id="PTHR33446">
    <property type="entry name" value="PROTEIN TONB-RELATED"/>
    <property type="match status" value="1"/>
</dbReference>
<feature type="transmembrane region" description="Helical" evidence="10">
    <location>
        <begin position="14"/>
        <end position="35"/>
    </location>
</feature>
<dbReference type="Gene3D" id="3.30.1150.10">
    <property type="match status" value="1"/>
</dbReference>
<keyword evidence="10" id="KW-0735">Signal-anchor</keyword>
<dbReference type="NCBIfam" id="TIGR01352">
    <property type="entry name" value="tonB_Cterm"/>
    <property type="match status" value="1"/>
</dbReference>
<evidence type="ECO:0000256" key="6">
    <source>
        <dbReference type="ARBA" id="ARBA00022692"/>
    </source>
</evidence>
<keyword evidence="14" id="KW-1185">Reference proteome</keyword>
<dbReference type="GO" id="GO:0031992">
    <property type="term" value="F:energy transducer activity"/>
    <property type="evidence" value="ECO:0007669"/>
    <property type="project" value="InterPro"/>
</dbReference>
<evidence type="ECO:0000256" key="9">
    <source>
        <dbReference type="ARBA" id="ARBA00023136"/>
    </source>
</evidence>
<dbReference type="EMBL" id="POTC01000026">
    <property type="protein sequence ID" value="POF62346.1"/>
    <property type="molecule type" value="Genomic_DNA"/>
</dbReference>
<evidence type="ECO:0000256" key="1">
    <source>
        <dbReference type="ARBA" id="ARBA00004383"/>
    </source>
</evidence>
<feature type="compositionally biased region" description="Pro residues" evidence="11">
    <location>
        <begin position="56"/>
        <end position="77"/>
    </location>
</feature>
<name>A0A2S3W0H6_9PROT</name>
<sequence>MTYAEQSDNRLQKAIIFGVVLLFEGALVTALMYGLGAPKSSPPPPPRPPVQARVIKPPPPPYIPPPKIQVQAPPPPIKHVTHTKPPKPMPPAKVTPPSSSDAPVSNAPPVPDHMAGSSPLNHVVPEYPEEMSDAGREGVVTVACDVETTGATSNCQVMSVKGGQPFADAALRAVRQSRYAPAVKNGVPVKEFHHLYTITFSLND</sequence>
<keyword evidence="9 10" id="KW-0472">Membrane</keyword>
<comment type="function">
    <text evidence="10">Interacts with outer membrane receptor proteins that carry out high-affinity binding and energy dependent uptake into the periplasmic space of specific substrates. It could act to transduce energy from the cytoplasmic membrane to specific energy-requiring processes in the outer membrane, resulting in the release into the periplasm of ligands bound by these outer membrane proteins.</text>
</comment>
<dbReference type="GO" id="GO:0030288">
    <property type="term" value="C:outer membrane-bounded periplasmic space"/>
    <property type="evidence" value="ECO:0007669"/>
    <property type="project" value="InterPro"/>
</dbReference>
<dbReference type="GO" id="GO:0015891">
    <property type="term" value="P:siderophore transport"/>
    <property type="evidence" value="ECO:0007669"/>
    <property type="project" value="InterPro"/>
</dbReference>
<dbReference type="SUPFAM" id="SSF74653">
    <property type="entry name" value="TolA/TonB C-terminal domain"/>
    <property type="match status" value="1"/>
</dbReference>
<dbReference type="GO" id="GO:0015031">
    <property type="term" value="P:protein transport"/>
    <property type="evidence" value="ECO:0007669"/>
    <property type="project" value="UniProtKB-UniRule"/>
</dbReference>
<evidence type="ECO:0000256" key="10">
    <source>
        <dbReference type="RuleBase" id="RU362123"/>
    </source>
</evidence>
<accession>A0A2S3W0H6</accession>
<evidence type="ECO:0000256" key="8">
    <source>
        <dbReference type="ARBA" id="ARBA00022989"/>
    </source>
</evidence>
<evidence type="ECO:0000313" key="14">
    <source>
        <dbReference type="Proteomes" id="UP000237344"/>
    </source>
</evidence>